<dbReference type="SUPFAM" id="SSF46785">
    <property type="entry name" value="Winged helix' DNA-binding domain"/>
    <property type="match status" value="1"/>
</dbReference>
<evidence type="ECO:0000256" key="4">
    <source>
        <dbReference type="ARBA" id="ARBA00023163"/>
    </source>
</evidence>
<evidence type="ECO:0000256" key="2">
    <source>
        <dbReference type="ARBA" id="ARBA00023015"/>
    </source>
</evidence>
<dbReference type="AlphaFoldDB" id="R4YNR0"/>
<proteinExistence type="inferred from homology"/>
<dbReference type="Gene3D" id="1.10.10.10">
    <property type="entry name" value="Winged helix-like DNA-binding domain superfamily/Winged helix DNA-binding domain"/>
    <property type="match status" value="1"/>
</dbReference>
<dbReference type="InterPro" id="IPR058163">
    <property type="entry name" value="LysR-type_TF_proteobact-type"/>
</dbReference>
<dbReference type="PANTHER" id="PTHR30537">
    <property type="entry name" value="HTH-TYPE TRANSCRIPTIONAL REGULATOR"/>
    <property type="match status" value="1"/>
</dbReference>
<keyword evidence="7" id="KW-1185">Reference proteome</keyword>
<keyword evidence="3" id="KW-0238">DNA-binding</keyword>
<dbReference type="Gene3D" id="3.40.190.290">
    <property type="match status" value="1"/>
</dbReference>
<dbReference type="InterPro" id="IPR005119">
    <property type="entry name" value="LysR_subst-bd"/>
</dbReference>
<dbReference type="GO" id="GO:0003700">
    <property type="term" value="F:DNA-binding transcription factor activity"/>
    <property type="evidence" value="ECO:0007669"/>
    <property type="project" value="InterPro"/>
</dbReference>
<evidence type="ECO:0000313" key="7">
    <source>
        <dbReference type="Proteomes" id="UP000032749"/>
    </source>
</evidence>
<organism evidence="6 7">
    <name type="scientific">Oleispira antarctica RB-8</name>
    <dbReference type="NCBI Taxonomy" id="698738"/>
    <lineage>
        <taxon>Bacteria</taxon>
        <taxon>Pseudomonadati</taxon>
        <taxon>Pseudomonadota</taxon>
        <taxon>Gammaproteobacteria</taxon>
        <taxon>Oceanospirillales</taxon>
        <taxon>Oceanospirillaceae</taxon>
        <taxon>Oleispira</taxon>
    </lineage>
</organism>
<dbReference type="SUPFAM" id="SSF53850">
    <property type="entry name" value="Periplasmic binding protein-like II"/>
    <property type="match status" value="1"/>
</dbReference>
<gene>
    <name evidence="6" type="ORF">OLEAN_C06170</name>
</gene>
<dbReference type="HOGENOM" id="CLU_039613_16_2_6"/>
<dbReference type="CDD" id="cd08422">
    <property type="entry name" value="PBP2_CrgA_like"/>
    <property type="match status" value="1"/>
</dbReference>
<dbReference type="EMBL" id="FO203512">
    <property type="protein sequence ID" value="CCK74793.1"/>
    <property type="molecule type" value="Genomic_DNA"/>
</dbReference>
<evidence type="ECO:0000256" key="3">
    <source>
        <dbReference type="ARBA" id="ARBA00023125"/>
    </source>
</evidence>
<dbReference type="OrthoDB" id="9815676at2"/>
<dbReference type="Pfam" id="PF03466">
    <property type="entry name" value="LysR_substrate"/>
    <property type="match status" value="1"/>
</dbReference>
<evidence type="ECO:0000256" key="1">
    <source>
        <dbReference type="ARBA" id="ARBA00009437"/>
    </source>
</evidence>
<dbReference type="PROSITE" id="PS50931">
    <property type="entry name" value="HTH_LYSR"/>
    <property type="match status" value="1"/>
</dbReference>
<evidence type="ECO:0000259" key="5">
    <source>
        <dbReference type="PROSITE" id="PS50931"/>
    </source>
</evidence>
<dbReference type="PATRIC" id="fig|698738.3.peg.635"/>
<protein>
    <submittedName>
        <fullName evidence="6">Substrate-binding transcriptional regulator, LysR family</fullName>
    </submittedName>
</protein>
<reference evidence="6 7" key="1">
    <citation type="journal article" date="2013" name="Nat. Commun.">
        <title>Genome sequence and functional genomic analysis of the oil-degrading bacterium Oleispira antarctica.</title>
        <authorList>
            <person name="Kube M."/>
            <person name="Chernikova T.N."/>
            <person name="Al-Ramahi Y."/>
            <person name="Beloqui A."/>
            <person name="Lopez-Cortez N."/>
            <person name="Guazzaroni M.E."/>
            <person name="Heipieper H.J."/>
            <person name="Klages S."/>
            <person name="Kotsyurbenko O.R."/>
            <person name="Langer I."/>
            <person name="Nechitaylo T.Y."/>
            <person name="Lunsdorf H."/>
            <person name="Fernandez M."/>
            <person name="Juarez S."/>
            <person name="Ciordia S."/>
            <person name="Singer A."/>
            <person name="Kagan O."/>
            <person name="Egorova O."/>
            <person name="Petit P.A."/>
            <person name="Stogios P."/>
            <person name="Kim Y."/>
            <person name="Tchigvintsev A."/>
            <person name="Flick R."/>
            <person name="Denaro R."/>
            <person name="Genovese M."/>
            <person name="Albar J.P."/>
            <person name="Reva O.N."/>
            <person name="Martinez-Gomariz M."/>
            <person name="Tran H."/>
            <person name="Ferrer M."/>
            <person name="Savchenko A."/>
            <person name="Yakunin A.F."/>
            <person name="Yakimov M.M."/>
            <person name="Golyshina O.V."/>
            <person name="Reinhardt R."/>
            <person name="Golyshin P.N."/>
        </authorList>
    </citation>
    <scope>NUCLEOTIDE SEQUENCE [LARGE SCALE GENOMIC DNA]</scope>
</reference>
<dbReference type="InterPro" id="IPR036390">
    <property type="entry name" value="WH_DNA-bd_sf"/>
</dbReference>
<dbReference type="InterPro" id="IPR036388">
    <property type="entry name" value="WH-like_DNA-bd_sf"/>
</dbReference>
<accession>R4YNR0</accession>
<keyword evidence="2" id="KW-0805">Transcription regulation</keyword>
<dbReference type="Proteomes" id="UP000032749">
    <property type="component" value="Chromosome"/>
</dbReference>
<feature type="domain" description="HTH lysR-type" evidence="5">
    <location>
        <begin position="1"/>
        <end position="59"/>
    </location>
</feature>
<name>R4YNR0_OLEAN</name>
<dbReference type="KEGG" id="oai:OLEAN_C06170"/>
<dbReference type="FunFam" id="1.10.10.10:FF:000001">
    <property type="entry name" value="LysR family transcriptional regulator"/>
    <property type="match status" value="1"/>
</dbReference>
<dbReference type="STRING" id="698738.OLEAN_C06170"/>
<dbReference type="InterPro" id="IPR000847">
    <property type="entry name" value="LysR_HTH_N"/>
</dbReference>
<dbReference type="PANTHER" id="PTHR30537:SF5">
    <property type="entry name" value="HTH-TYPE TRANSCRIPTIONAL ACTIVATOR TTDR-RELATED"/>
    <property type="match status" value="1"/>
</dbReference>
<sequence>MSQLDDLKAFVIIAKHGSFTKAAEILGCSRSHLSKQLNLLETQLGVSLITRTTRAQRLTEQGQLLFNQCQLAFNTLDTAVQMTMEQAHQLKGNININCVGGYLGEDIIAKLIARFIQKYPDIRVNLDFSSERVDLLSGQFDVVFRMGKLPDSGLIARKLMTITNGLFASPNYLKKYGSPAMPDELIRHQCITGSINHWLFQHGKKANVSQEVVVSGAIRCKNGRVIKNMAIANNGIARLPFYYCQEELKAQQLVSVFEDWKLADTPLYLIYHKDHFQAQRLKVFVDFIVTEFSRGVMAQ</sequence>
<dbReference type="GO" id="GO:0006351">
    <property type="term" value="P:DNA-templated transcription"/>
    <property type="evidence" value="ECO:0007669"/>
    <property type="project" value="TreeGrafter"/>
</dbReference>
<dbReference type="Pfam" id="PF00126">
    <property type="entry name" value="HTH_1"/>
    <property type="match status" value="1"/>
</dbReference>
<comment type="similarity">
    <text evidence="1">Belongs to the LysR transcriptional regulatory family.</text>
</comment>
<keyword evidence="4" id="KW-0804">Transcription</keyword>
<dbReference type="GO" id="GO:0043565">
    <property type="term" value="F:sequence-specific DNA binding"/>
    <property type="evidence" value="ECO:0007669"/>
    <property type="project" value="TreeGrafter"/>
</dbReference>
<evidence type="ECO:0000313" key="6">
    <source>
        <dbReference type="EMBL" id="CCK74793.1"/>
    </source>
</evidence>